<dbReference type="EMBL" id="CP006850">
    <property type="protein sequence ID" value="AHH19809.1"/>
    <property type="molecule type" value="Genomic_DNA"/>
</dbReference>
<protein>
    <submittedName>
        <fullName evidence="3">Deazaflavin-dependent nitroreductase family protein</fullName>
    </submittedName>
</protein>
<name>W5TKW3_9NOCA</name>
<comment type="catalytic activity">
    <reaction evidence="2">
        <text>oxidized coenzyme F420-(gamma-L-Glu)(n) + a quinol + H(+) = reduced coenzyme F420-(gamma-L-Glu)(n) + a quinone</text>
        <dbReference type="Rhea" id="RHEA:39663"/>
        <dbReference type="Rhea" id="RHEA-COMP:12939"/>
        <dbReference type="Rhea" id="RHEA-COMP:14378"/>
        <dbReference type="ChEBI" id="CHEBI:15378"/>
        <dbReference type="ChEBI" id="CHEBI:24646"/>
        <dbReference type="ChEBI" id="CHEBI:132124"/>
        <dbReference type="ChEBI" id="CHEBI:133980"/>
        <dbReference type="ChEBI" id="CHEBI:139511"/>
    </reaction>
</comment>
<dbReference type="InterPro" id="IPR004378">
    <property type="entry name" value="F420H2_quin_Rdtase"/>
</dbReference>
<dbReference type="GO" id="GO:0070967">
    <property type="term" value="F:coenzyme F420 binding"/>
    <property type="evidence" value="ECO:0007669"/>
    <property type="project" value="TreeGrafter"/>
</dbReference>
<dbReference type="HOGENOM" id="CLU_114921_1_1_11"/>
<dbReference type="PANTHER" id="PTHR39428:SF1">
    <property type="entry name" value="F420H(2)-DEPENDENT QUINONE REDUCTASE RV1261C"/>
    <property type="match status" value="1"/>
</dbReference>
<dbReference type="STRING" id="1415166.NONO_c50250"/>
<dbReference type="Proteomes" id="UP000019150">
    <property type="component" value="Chromosome"/>
</dbReference>
<dbReference type="SUPFAM" id="SSF50475">
    <property type="entry name" value="FMN-binding split barrel"/>
    <property type="match status" value="1"/>
</dbReference>
<evidence type="ECO:0000313" key="4">
    <source>
        <dbReference type="Proteomes" id="UP000019150"/>
    </source>
</evidence>
<keyword evidence="4" id="KW-1185">Reference proteome</keyword>
<sequence>MLTSLTLLIMYAPLTRSGGHTPAVRLWTVGHSGQGHTVDRNTLKDGGAKFMNLAHRVVLTVSGNRLLAKPFGMPVVELHTVGRKSGQPRSCYLTAPVHDSDRVVLVASKGGDDRHPDWYRNLEAHPDAELVIDGRRRKMHARTADPEERAQLWPRITKAYKGYANYQTRTTREIPVVICELES</sequence>
<reference evidence="3 4" key="1">
    <citation type="journal article" date="2014" name="Appl. Environ. Microbiol.">
        <title>Insights into the Microbial Degradation of Rubber and Gutta-Percha by Analysis of the Complete Genome of Nocardia nova SH22a.</title>
        <authorList>
            <person name="Luo Q."/>
            <person name="Hiessl S."/>
            <person name="Poehlein A."/>
            <person name="Daniel R."/>
            <person name="Steinbuchel A."/>
        </authorList>
    </citation>
    <scope>NUCLEOTIDE SEQUENCE [LARGE SCALE GENOMIC DNA]</scope>
    <source>
        <strain evidence="3">SH22a</strain>
    </source>
</reference>
<dbReference type="Pfam" id="PF04075">
    <property type="entry name" value="F420H2_quin_red"/>
    <property type="match status" value="1"/>
</dbReference>
<gene>
    <name evidence="3" type="ORF">NONO_c50250</name>
</gene>
<dbReference type="Gene3D" id="2.30.110.10">
    <property type="entry name" value="Electron Transport, Fmn-binding Protein, Chain A"/>
    <property type="match status" value="1"/>
</dbReference>
<dbReference type="GO" id="GO:0016491">
    <property type="term" value="F:oxidoreductase activity"/>
    <property type="evidence" value="ECO:0007669"/>
    <property type="project" value="InterPro"/>
</dbReference>
<dbReference type="eggNOG" id="COG3832">
    <property type="taxonomic scope" value="Bacteria"/>
</dbReference>
<evidence type="ECO:0000256" key="2">
    <source>
        <dbReference type="ARBA" id="ARBA00049106"/>
    </source>
</evidence>
<dbReference type="InterPro" id="IPR012349">
    <property type="entry name" value="Split_barrel_FMN-bd"/>
</dbReference>
<dbReference type="NCBIfam" id="TIGR00026">
    <property type="entry name" value="hi_GC_TIGR00026"/>
    <property type="match status" value="1"/>
</dbReference>
<dbReference type="PATRIC" id="fig|1415166.3.peg.5183"/>
<accession>W5TKW3</accession>
<organism evidence="3 4">
    <name type="scientific">Nocardia nova SH22a</name>
    <dbReference type="NCBI Taxonomy" id="1415166"/>
    <lineage>
        <taxon>Bacteria</taxon>
        <taxon>Bacillati</taxon>
        <taxon>Actinomycetota</taxon>
        <taxon>Actinomycetes</taxon>
        <taxon>Mycobacteriales</taxon>
        <taxon>Nocardiaceae</taxon>
        <taxon>Nocardia</taxon>
    </lineage>
</organism>
<evidence type="ECO:0000256" key="1">
    <source>
        <dbReference type="ARBA" id="ARBA00008710"/>
    </source>
</evidence>
<dbReference type="AlphaFoldDB" id="W5TKW3"/>
<dbReference type="GO" id="GO:0005886">
    <property type="term" value="C:plasma membrane"/>
    <property type="evidence" value="ECO:0007669"/>
    <property type="project" value="TreeGrafter"/>
</dbReference>
<comment type="similarity">
    <text evidence="1">Belongs to the F420H(2)-dependent quinone reductase family.</text>
</comment>
<evidence type="ECO:0000313" key="3">
    <source>
        <dbReference type="EMBL" id="AHH19809.1"/>
    </source>
</evidence>
<dbReference type="KEGG" id="nno:NONO_c50250"/>
<dbReference type="PANTHER" id="PTHR39428">
    <property type="entry name" value="F420H(2)-DEPENDENT QUINONE REDUCTASE RV1261C"/>
    <property type="match status" value="1"/>
</dbReference>
<proteinExistence type="inferred from homology"/>